<evidence type="ECO:0000256" key="3">
    <source>
        <dbReference type="ARBA" id="ARBA00023163"/>
    </source>
</evidence>
<dbReference type="GO" id="GO:0003677">
    <property type="term" value="F:DNA binding"/>
    <property type="evidence" value="ECO:0007669"/>
    <property type="project" value="UniProtKB-KW"/>
</dbReference>
<keyword evidence="6" id="KW-1185">Reference proteome</keyword>
<protein>
    <submittedName>
        <fullName evidence="5">S24 family peptidase</fullName>
    </submittedName>
</protein>
<evidence type="ECO:0000313" key="5">
    <source>
        <dbReference type="EMBL" id="BDS14801.1"/>
    </source>
</evidence>
<evidence type="ECO:0000256" key="1">
    <source>
        <dbReference type="ARBA" id="ARBA00023015"/>
    </source>
</evidence>
<dbReference type="InterPro" id="IPR015927">
    <property type="entry name" value="Peptidase_S24_S26A/B/C"/>
</dbReference>
<dbReference type="Gene3D" id="2.10.109.10">
    <property type="entry name" value="Umud Fragment, subunit A"/>
    <property type="match status" value="1"/>
</dbReference>
<feature type="domain" description="Peptidase S24/S26A/S26B/S26C" evidence="4">
    <location>
        <begin position="170"/>
        <end position="230"/>
    </location>
</feature>
<evidence type="ECO:0000259" key="4">
    <source>
        <dbReference type="Pfam" id="PF00717"/>
    </source>
</evidence>
<keyword evidence="2" id="KW-0238">DNA-binding</keyword>
<accession>A0A916DX80</accession>
<dbReference type="SUPFAM" id="SSF51306">
    <property type="entry name" value="LexA/Signal peptidase"/>
    <property type="match status" value="1"/>
</dbReference>
<name>A0A916DX80_9BACT</name>
<dbReference type="Pfam" id="PF00717">
    <property type="entry name" value="Peptidase_S24"/>
    <property type="match status" value="1"/>
</dbReference>
<sequence length="272" mass="30944">MFFFIEQNKITMTEKELLNERFKIIFQHLVDKGEIVKSSRNKGMSSFAEKIMGNKSYGHIIRAYLKEGDSRTITYTQAKRLVKYYHVNWSYMFDGVGEIFAADNVLSSEENSPPKEGLAGSPKSDDVYTKTNVPKHKTNIVFSSISAFASSTVDVGVHENSERFYIPGMQGEHIAFYIKGESMTPTIADGDMVICRSLDSHERIVENEIYAIVTSSGNVMVKRVQKILNKYKQVQGIKCISDNYLEHDPFTLSINEVRKLLKVERKLTEIGL</sequence>
<dbReference type="KEGG" id="aup:AsAng_0055830"/>
<evidence type="ECO:0000256" key="2">
    <source>
        <dbReference type="ARBA" id="ARBA00023125"/>
    </source>
</evidence>
<organism evidence="5 6">
    <name type="scientific">Aureispira anguillae</name>
    <dbReference type="NCBI Taxonomy" id="2864201"/>
    <lineage>
        <taxon>Bacteria</taxon>
        <taxon>Pseudomonadati</taxon>
        <taxon>Bacteroidota</taxon>
        <taxon>Saprospiria</taxon>
        <taxon>Saprospirales</taxon>
        <taxon>Saprospiraceae</taxon>
        <taxon>Aureispira</taxon>
    </lineage>
</organism>
<dbReference type="AlphaFoldDB" id="A0A916DX80"/>
<dbReference type="InterPro" id="IPR039418">
    <property type="entry name" value="LexA-like"/>
</dbReference>
<evidence type="ECO:0000313" key="6">
    <source>
        <dbReference type="Proteomes" id="UP001060919"/>
    </source>
</evidence>
<dbReference type="InterPro" id="IPR036286">
    <property type="entry name" value="LexA/Signal_pep-like_sf"/>
</dbReference>
<reference evidence="5" key="1">
    <citation type="submission" date="2022-09" db="EMBL/GenBank/DDBJ databases">
        <title>Aureispira anguillicida sp. nov., isolated from Leptocephalus of Japanese eel Anguilla japonica.</title>
        <authorList>
            <person name="Yuasa K."/>
            <person name="Mekata T."/>
            <person name="Ikunari K."/>
        </authorList>
    </citation>
    <scope>NUCLEOTIDE SEQUENCE</scope>
    <source>
        <strain evidence="5">EL160426</strain>
    </source>
</reference>
<gene>
    <name evidence="5" type="ORF">AsAng_0055830</name>
</gene>
<dbReference type="Proteomes" id="UP001060919">
    <property type="component" value="Chromosome"/>
</dbReference>
<keyword evidence="3" id="KW-0804">Transcription</keyword>
<dbReference type="PANTHER" id="PTHR40661:SF3">
    <property type="entry name" value="FELS-1 PROPHAGE TRANSCRIPTIONAL REGULATOR"/>
    <property type="match status" value="1"/>
</dbReference>
<dbReference type="PANTHER" id="PTHR40661">
    <property type="match status" value="1"/>
</dbReference>
<proteinExistence type="predicted"/>
<keyword evidence="1" id="KW-0805">Transcription regulation</keyword>
<dbReference type="EMBL" id="AP026867">
    <property type="protein sequence ID" value="BDS14801.1"/>
    <property type="molecule type" value="Genomic_DNA"/>
</dbReference>
<dbReference type="CDD" id="cd06529">
    <property type="entry name" value="S24_LexA-like"/>
    <property type="match status" value="1"/>
</dbReference>